<dbReference type="AlphaFoldDB" id="A0A0V1DPU2"/>
<dbReference type="EMBL" id="JYDR01001203">
    <property type="protein sequence ID" value="KRY63435.1"/>
    <property type="molecule type" value="Genomic_DNA"/>
</dbReference>
<evidence type="ECO:0000313" key="2">
    <source>
        <dbReference type="EMBL" id="KRY63435.1"/>
    </source>
</evidence>
<feature type="region of interest" description="Disordered" evidence="1">
    <location>
        <begin position="48"/>
        <end position="70"/>
    </location>
</feature>
<accession>A0A0V1DPU2</accession>
<comment type="caution">
    <text evidence="2">The sequence shown here is derived from an EMBL/GenBank/DDBJ whole genome shotgun (WGS) entry which is preliminary data.</text>
</comment>
<organism evidence="2 3">
    <name type="scientific">Trichinella pseudospiralis</name>
    <name type="common">Parasitic roundworm</name>
    <dbReference type="NCBI Taxonomy" id="6337"/>
    <lineage>
        <taxon>Eukaryota</taxon>
        <taxon>Metazoa</taxon>
        <taxon>Ecdysozoa</taxon>
        <taxon>Nematoda</taxon>
        <taxon>Enoplea</taxon>
        <taxon>Dorylaimia</taxon>
        <taxon>Trichinellida</taxon>
        <taxon>Trichinellidae</taxon>
        <taxon>Trichinella</taxon>
    </lineage>
</organism>
<dbReference type="Proteomes" id="UP000054632">
    <property type="component" value="Unassembled WGS sequence"/>
</dbReference>
<feature type="compositionally biased region" description="Basic and acidic residues" evidence="1">
    <location>
        <begin position="58"/>
        <end position="70"/>
    </location>
</feature>
<reference evidence="2 3" key="1">
    <citation type="submission" date="2015-01" db="EMBL/GenBank/DDBJ databases">
        <title>Evolution of Trichinella species and genotypes.</title>
        <authorList>
            <person name="Korhonen P.K."/>
            <person name="Edoardo P."/>
            <person name="Giuseppe L.R."/>
            <person name="Gasser R.B."/>
        </authorList>
    </citation>
    <scope>NUCLEOTIDE SEQUENCE [LARGE SCALE GENOMIC DNA]</scope>
    <source>
        <strain evidence="2">ISS13</strain>
    </source>
</reference>
<name>A0A0V1DPU2_TRIPS</name>
<sequence>MFSQLLAKQPSLYITKFRKFREKPFSPKITGIYLFRLKIISELQQTYPHRPGQPISSDIRKQNHQDFSTK</sequence>
<proteinExistence type="predicted"/>
<gene>
    <name evidence="2" type="ORF">T4A_5436</name>
</gene>
<evidence type="ECO:0000256" key="1">
    <source>
        <dbReference type="SAM" id="MobiDB-lite"/>
    </source>
</evidence>
<protein>
    <submittedName>
        <fullName evidence="2">Uncharacterized protein</fullName>
    </submittedName>
</protein>
<evidence type="ECO:0000313" key="3">
    <source>
        <dbReference type="Proteomes" id="UP000054632"/>
    </source>
</evidence>